<dbReference type="InterPro" id="IPR017972">
    <property type="entry name" value="Cyt_P450_CS"/>
</dbReference>
<comment type="similarity">
    <text evidence="3 9">Belongs to the cytochrome P450 family.</text>
</comment>
<dbReference type="GO" id="GO:0005739">
    <property type="term" value="C:mitochondrion"/>
    <property type="evidence" value="ECO:0007669"/>
    <property type="project" value="TreeGrafter"/>
</dbReference>
<evidence type="ECO:0008006" key="12">
    <source>
        <dbReference type="Google" id="ProtNLM"/>
    </source>
</evidence>
<dbReference type="GO" id="GO:0004497">
    <property type="term" value="F:monooxygenase activity"/>
    <property type="evidence" value="ECO:0007669"/>
    <property type="project" value="UniProtKB-KW"/>
</dbReference>
<evidence type="ECO:0000256" key="9">
    <source>
        <dbReference type="RuleBase" id="RU000461"/>
    </source>
</evidence>
<dbReference type="GO" id="GO:0005506">
    <property type="term" value="F:iron ion binding"/>
    <property type="evidence" value="ECO:0007669"/>
    <property type="project" value="InterPro"/>
</dbReference>
<feature type="non-terminal residue" evidence="10">
    <location>
        <position position="143"/>
    </location>
</feature>
<organism evidence="10 11">
    <name type="scientific">Halocaridina rubra</name>
    <name type="common">Hawaiian red shrimp</name>
    <dbReference type="NCBI Taxonomy" id="373956"/>
    <lineage>
        <taxon>Eukaryota</taxon>
        <taxon>Metazoa</taxon>
        <taxon>Ecdysozoa</taxon>
        <taxon>Arthropoda</taxon>
        <taxon>Crustacea</taxon>
        <taxon>Multicrustacea</taxon>
        <taxon>Malacostraca</taxon>
        <taxon>Eumalacostraca</taxon>
        <taxon>Eucarida</taxon>
        <taxon>Decapoda</taxon>
        <taxon>Pleocyemata</taxon>
        <taxon>Caridea</taxon>
        <taxon>Atyoidea</taxon>
        <taxon>Atyidae</taxon>
        <taxon>Halocaridina</taxon>
    </lineage>
</organism>
<keyword evidence="4 8" id="KW-0349">Heme</keyword>
<comment type="cofactor">
    <cofactor evidence="1 8">
        <name>heme</name>
        <dbReference type="ChEBI" id="CHEBI:30413"/>
    </cofactor>
</comment>
<evidence type="ECO:0000256" key="1">
    <source>
        <dbReference type="ARBA" id="ARBA00001971"/>
    </source>
</evidence>
<evidence type="ECO:0000256" key="8">
    <source>
        <dbReference type="PIRSR" id="PIRSR602403-1"/>
    </source>
</evidence>
<keyword evidence="6 8" id="KW-0408">Iron</keyword>
<dbReference type="InterPro" id="IPR001128">
    <property type="entry name" value="Cyt_P450"/>
</dbReference>
<evidence type="ECO:0000256" key="5">
    <source>
        <dbReference type="ARBA" id="ARBA00022723"/>
    </source>
</evidence>
<comment type="caution">
    <text evidence="10">The sequence shown here is derived from an EMBL/GenBank/DDBJ whole genome shotgun (WGS) entry which is preliminary data.</text>
</comment>
<sequence>MLYLAQNPDKQSKMQEELDSILGNGNDPLTPDQMAKLSYTKAAVKETLRMSPVSLGVARSLRNDVVLSGYRIPKGFNVFALTKYAGMMEEFFPEPNEFLPERWIREHASGSLKPYSCVPFGFGPRMCIGRRFAEQEMYVILAR</sequence>
<dbReference type="PROSITE" id="PS00086">
    <property type="entry name" value="CYTOCHROME_P450"/>
    <property type="match status" value="1"/>
</dbReference>
<evidence type="ECO:0000256" key="4">
    <source>
        <dbReference type="ARBA" id="ARBA00022617"/>
    </source>
</evidence>
<keyword evidence="5 8" id="KW-0479">Metal-binding</keyword>
<gene>
    <name evidence="10" type="ORF">SK128_010964</name>
</gene>
<dbReference type="InterPro" id="IPR002403">
    <property type="entry name" value="Cyt_P450_E_grp-IV"/>
</dbReference>
<evidence type="ECO:0000256" key="3">
    <source>
        <dbReference type="ARBA" id="ARBA00010617"/>
    </source>
</evidence>
<feature type="binding site" description="axial binding residue" evidence="8">
    <location>
        <position position="127"/>
    </location>
    <ligand>
        <name>heme</name>
        <dbReference type="ChEBI" id="CHEBI:30413"/>
    </ligand>
    <ligandPart>
        <name>Fe</name>
        <dbReference type="ChEBI" id="CHEBI:18248"/>
    </ligandPart>
</feature>
<dbReference type="SUPFAM" id="SSF48264">
    <property type="entry name" value="Cytochrome P450"/>
    <property type="match status" value="1"/>
</dbReference>
<dbReference type="PRINTS" id="PR00465">
    <property type="entry name" value="EP450IV"/>
</dbReference>
<dbReference type="GO" id="GO:0016705">
    <property type="term" value="F:oxidoreductase activity, acting on paired donors, with incorporation or reduction of molecular oxygen"/>
    <property type="evidence" value="ECO:0007669"/>
    <property type="project" value="InterPro"/>
</dbReference>
<evidence type="ECO:0000313" key="10">
    <source>
        <dbReference type="EMBL" id="KAK7087091.1"/>
    </source>
</evidence>
<dbReference type="AlphaFoldDB" id="A0AAN9FV33"/>
<evidence type="ECO:0000256" key="2">
    <source>
        <dbReference type="ARBA" id="ARBA00003690"/>
    </source>
</evidence>
<dbReference type="PANTHER" id="PTHR24291:SF48">
    <property type="entry name" value="CYTOCHROME P450"/>
    <property type="match status" value="1"/>
</dbReference>
<keyword evidence="9" id="KW-0560">Oxidoreductase</keyword>
<comment type="function">
    <text evidence="2">May be involved in the metabolism of insect hormones and in the breakdown of synthetic insecticides.</text>
</comment>
<evidence type="ECO:0000313" key="11">
    <source>
        <dbReference type="Proteomes" id="UP001381693"/>
    </source>
</evidence>
<dbReference type="PRINTS" id="PR00385">
    <property type="entry name" value="P450"/>
</dbReference>
<dbReference type="InterPro" id="IPR050196">
    <property type="entry name" value="Cytochrome_P450_Monoox"/>
</dbReference>
<evidence type="ECO:0000256" key="7">
    <source>
        <dbReference type="ARBA" id="ARBA00023033"/>
    </source>
</evidence>
<dbReference type="Proteomes" id="UP001381693">
    <property type="component" value="Unassembled WGS sequence"/>
</dbReference>
<accession>A0AAN9FV33</accession>
<protein>
    <recommendedName>
        <fullName evidence="12">Cytochrome P450</fullName>
    </recommendedName>
</protein>
<keyword evidence="11" id="KW-1185">Reference proteome</keyword>
<keyword evidence="7 9" id="KW-0503">Monooxygenase</keyword>
<dbReference type="GO" id="GO:0005789">
    <property type="term" value="C:endoplasmic reticulum membrane"/>
    <property type="evidence" value="ECO:0007669"/>
    <property type="project" value="UniProtKB-SubCell"/>
</dbReference>
<dbReference type="Pfam" id="PF00067">
    <property type="entry name" value="p450"/>
    <property type="match status" value="1"/>
</dbReference>
<name>A0AAN9FV33_HALRR</name>
<proteinExistence type="inferred from homology"/>
<dbReference type="PANTHER" id="PTHR24291">
    <property type="entry name" value="CYTOCHROME P450 FAMILY 4"/>
    <property type="match status" value="1"/>
</dbReference>
<reference evidence="10 11" key="1">
    <citation type="submission" date="2023-11" db="EMBL/GenBank/DDBJ databases">
        <title>Halocaridina rubra genome assembly.</title>
        <authorList>
            <person name="Smith C."/>
        </authorList>
    </citation>
    <scope>NUCLEOTIDE SEQUENCE [LARGE SCALE GENOMIC DNA]</scope>
    <source>
        <strain evidence="10">EP-1</strain>
        <tissue evidence="10">Whole</tissue>
    </source>
</reference>
<dbReference type="InterPro" id="IPR036396">
    <property type="entry name" value="Cyt_P450_sf"/>
</dbReference>
<dbReference type="GO" id="GO:0020037">
    <property type="term" value="F:heme binding"/>
    <property type="evidence" value="ECO:0007669"/>
    <property type="project" value="InterPro"/>
</dbReference>
<dbReference type="Gene3D" id="1.10.630.10">
    <property type="entry name" value="Cytochrome P450"/>
    <property type="match status" value="1"/>
</dbReference>
<dbReference type="EMBL" id="JAXCGZ010000006">
    <property type="protein sequence ID" value="KAK7087091.1"/>
    <property type="molecule type" value="Genomic_DNA"/>
</dbReference>
<evidence type="ECO:0000256" key="6">
    <source>
        <dbReference type="ARBA" id="ARBA00023004"/>
    </source>
</evidence>